<feature type="domain" description="ER-bound oxygenase mpaB/mpaB'/Rubber oxygenase catalytic" evidence="2">
    <location>
        <begin position="181"/>
        <end position="400"/>
    </location>
</feature>
<name>A0A8H4LJ32_9HYPO</name>
<evidence type="ECO:0000313" key="3">
    <source>
        <dbReference type="EMBL" id="KAF4470066.1"/>
    </source>
</evidence>
<dbReference type="PANTHER" id="PTHR37539">
    <property type="entry name" value="SECRETED PROTEIN-RELATED"/>
    <property type="match status" value="1"/>
</dbReference>
<feature type="transmembrane region" description="Helical" evidence="1">
    <location>
        <begin position="396"/>
        <end position="415"/>
    </location>
</feature>
<dbReference type="EMBL" id="JAADYS010000398">
    <property type="protein sequence ID" value="KAF4470066.1"/>
    <property type="molecule type" value="Genomic_DNA"/>
</dbReference>
<evidence type="ECO:0000259" key="2">
    <source>
        <dbReference type="Pfam" id="PF09995"/>
    </source>
</evidence>
<proteinExistence type="predicted"/>
<dbReference type="InterPro" id="IPR018713">
    <property type="entry name" value="MPAB/Lcp_cat_dom"/>
</dbReference>
<dbReference type="AlphaFoldDB" id="A0A8H4LJ32"/>
<keyword evidence="1" id="KW-0812">Transmembrane</keyword>
<reference evidence="3 4" key="1">
    <citation type="submission" date="2020-01" db="EMBL/GenBank/DDBJ databases">
        <title>Identification and distribution of gene clusters putatively required for synthesis of sphingolipid metabolism inhibitors in phylogenetically diverse species of the filamentous fungus Fusarium.</title>
        <authorList>
            <person name="Kim H.-S."/>
            <person name="Busman M."/>
            <person name="Brown D.W."/>
            <person name="Divon H."/>
            <person name="Uhlig S."/>
            <person name="Proctor R.H."/>
        </authorList>
    </citation>
    <scope>NUCLEOTIDE SEQUENCE [LARGE SCALE GENOMIC DNA]</scope>
    <source>
        <strain evidence="3 4">NRRL 20459</strain>
    </source>
</reference>
<keyword evidence="1" id="KW-1133">Transmembrane helix</keyword>
<keyword evidence="4" id="KW-1185">Reference proteome</keyword>
<gene>
    <name evidence="3" type="ORF">FALBO_3036</name>
</gene>
<dbReference type="InterPro" id="IPR037473">
    <property type="entry name" value="Lcp-like"/>
</dbReference>
<keyword evidence="1" id="KW-0472">Membrane</keyword>
<evidence type="ECO:0000313" key="4">
    <source>
        <dbReference type="Proteomes" id="UP000554235"/>
    </source>
</evidence>
<accession>A0A8H4LJ32</accession>
<dbReference type="Proteomes" id="UP000554235">
    <property type="component" value="Unassembled WGS sequence"/>
</dbReference>
<comment type="caution">
    <text evidence="3">The sequence shown here is derived from an EMBL/GenBank/DDBJ whole genome shotgun (WGS) entry which is preliminary data.</text>
</comment>
<sequence>MCRVVLVISSWRFLSVSPGTLKARVSPFHPGVSPGPLGHHLLSPLRIMDSYSPASETDDPRLVWGHKFNWTSKHKTAPELAPLLYSYDKLATDALDRLDDISPPTSKAWRCPHGAGDGQRNLYVLLQKYASSDEVLGQLWKEVSTVPEWVDWEQIERGQRVVYQFSGQILLGLLYKSLLGGMGAYRVVETLSRTGGFGVRVTRRRLLETLQHFMEVVQDIDAVKPGGKGYVSSVRVRLLHAAVRRRLMQLEHERPGYFDMDKWGVPINDLHSIGTISVYSVAIIYMALPRQGIYLSEQQTADYLALWRWVGYLLGTPVDWMATPAQAKVMMESVMTSEMAPSANSRILANNILTAEARIPPLHAPRELLAAQAYQLNGDDLTGALGIEKPSWNYRAFVWVQCLVLFLLSYTYPWLPTHMQKSRDREGGNVADAVQQKFRNLAHFMITSKRVGGIGEATKFEFQYLPRIGMLTELGLPEEANEKEVMGASTTSGPLRVMTRHASSRMLIRAVLIVGTVVGTVAVVSLARFVGASGWLRGTPRHLLSSVMAQTHLLQSLA</sequence>
<dbReference type="Pfam" id="PF09995">
    <property type="entry name" value="MPAB_Lcp_cat"/>
    <property type="match status" value="1"/>
</dbReference>
<dbReference type="PANTHER" id="PTHR37539:SF1">
    <property type="entry name" value="ER-BOUND OXYGENASE MPAB_MPAB'_RUBBER OXYGENASE CATALYTIC DOMAIN-CONTAINING PROTEIN"/>
    <property type="match status" value="1"/>
</dbReference>
<dbReference type="OrthoDB" id="6361347at2759"/>
<protein>
    <submittedName>
        <fullName evidence="3">Latex clearing</fullName>
    </submittedName>
</protein>
<evidence type="ECO:0000256" key="1">
    <source>
        <dbReference type="SAM" id="Phobius"/>
    </source>
</evidence>
<dbReference type="GO" id="GO:0016491">
    <property type="term" value="F:oxidoreductase activity"/>
    <property type="evidence" value="ECO:0007669"/>
    <property type="project" value="InterPro"/>
</dbReference>
<feature type="transmembrane region" description="Helical" evidence="1">
    <location>
        <begin position="506"/>
        <end position="530"/>
    </location>
</feature>
<organism evidence="3 4">
    <name type="scientific">Fusarium albosuccineum</name>
    <dbReference type="NCBI Taxonomy" id="1237068"/>
    <lineage>
        <taxon>Eukaryota</taxon>
        <taxon>Fungi</taxon>
        <taxon>Dikarya</taxon>
        <taxon>Ascomycota</taxon>
        <taxon>Pezizomycotina</taxon>
        <taxon>Sordariomycetes</taxon>
        <taxon>Hypocreomycetidae</taxon>
        <taxon>Hypocreales</taxon>
        <taxon>Nectriaceae</taxon>
        <taxon>Fusarium</taxon>
        <taxon>Fusarium decemcellulare species complex</taxon>
    </lineage>
</organism>